<dbReference type="Pfam" id="PF00704">
    <property type="entry name" value="Glyco_hydro_18"/>
    <property type="match status" value="1"/>
</dbReference>
<sequence>MFGGSRTGRSRAPWKLAFLALLCGALLGTYVWIRYVPNFLHEKPDFQGIEKPVFHQGQQLELGAMGKQESLKLALDTVKETIDEALLYESSSDSAIITTKDKVVRLRTSELTAKINEKPFQLRFPMVKSEEGVLYLPMDPLKELYGIELRESGQTGAVILVKPGDEIRWHKTVSWPDKPERTISMRKEPSVKAAIYSDLPQGERVMVWGEEGDWYRIQLTNGYLGYVPRDTLVDDGTEVLPEPKAAAQFEPQKPLTGPIHVTWEHVLTKNPDTSAIGPMPGLDVISPTWFHLQDGEGNLKNLGDAAYANWAHERGYHIWGLFSNGFDPKRTTAALATYDKRMKMIKQLLSYAALYKLQGINIDFENVNLSDKQNLVQFVRELTPLLHEQGLVVSMDVTPRSESPNWSKFYDRKALAQTIDYMMLMAYDEHWDSSPVAGSVASLPWVEKSLLGLLEEDEVPPSKLILGIPFYTRVWTETVKNGKTVVDAKAVFMDMPQRITKEKKLTQTFSKETGQNYIEYKEDGKRNRIWIEDETSVKARVALAQKYKLAGVASWRRGYENPNAWEWIRSTLKS</sequence>
<dbReference type="InterPro" id="IPR011583">
    <property type="entry name" value="Chitinase_II/V-like_cat"/>
</dbReference>
<keyword evidence="1" id="KW-0472">Membrane</keyword>
<dbReference type="KEGG" id="pms:KNP414_01033"/>
<reference evidence="3 4" key="2">
    <citation type="journal article" date="2013" name="Genome Announc.">
        <title>Genome Sequence of Growth-Improving Paenibacillus mucilaginosus Strain KNP414.</title>
        <authorList>
            <person name="Lu J.J."/>
            <person name="Wang J.F."/>
            <person name="Hu X.F."/>
        </authorList>
    </citation>
    <scope>NUCLEOTIDE SEQUENCE [LARGE SCALE GENOMIC DNA]</scope>
    <source>
        <strain evidence="3 4">KNP414</strain>
    </source>
</reference>
<dbReference type="InterPro" id="IPR003646">
    <property type="entry name" value="SH3-like_bac-type"/>
</dbReference>
<name>F8FAH0_PAEMK</name>
<dbReference type="GO" id="GO:0016787">
    <property type="term" value="F:hydrolase activity"/>
    <property type="evidence" value="ECO:0007669"/>
    <property type="project" value="UniProtKB-KW"/>
</dbReference>
<keyword evidence="3" id="KW-0378">Hydrolase</keyword>
<dbReference type="AlphaFoldDB" id="F8FAH0"/>
<dbReference type="PROSITE" id="PS51910">
    <property type="entry name" value="GH18_2"/>
    <property type="match status" value="1"/>
</dbReference>
<organism evidence="3 4">
    <name type="scientific">Paenibacillus mucilaginosus (strain KNP414)</name>
    <dbReference type="NCBI Taxonomy" id="1036673"/>
    <lineage>
        <taxon>Bacteria</taxon>
        <taxon>Bacillati</taxon>
        <taxon>Bacillota</taxon>
        <taxon>Bacilli</taxon>
        <taxon>Bacillales</taxon>
        <taxon>Paenibacillaceae</taxon>
        <taxon>Paenibacillus</taxon>
    </lineage>
</organism>
<evidence type="ECO:0000259" key="2">
    <source>
        <dbReference type="PROSITE" id="PS51910"/>
    </source>
</evidence>
<dbReference type="Proteomes" id="UP000006620">
    <property type="component" value="Chromosome"/>
</dbReference>
<dbReference type="PANTHER" id="PTHR46066">
    <property type="entry name" value="CHITINASE DOMAIN-CONTAINING PROTEIN 1 FAMILY MEMBER"/>
    <property type="match status" value="1"/>
</dbReference>
<dbReference type="InterPro" id="IPR017853">
    <property type="entry name" value="GH"/>
</dbReference>
<reference evidence="4" key="1">
    <citation type="submission" date="2011-06" db="EMBL/GenBank/DDBJ databases">
        <title>Complete genome sequence of Paenibacillus mucilaginosus KNP414.</title>
        <authorList>
            <person name="Wang J."/>
            <person name="Hu S."/>
            <person name="Hu X."/>
            <person name="Zhang B."/>
            <person name="Dong D."/>
            <person name="Zhang S."/>
            <person name="Zhao K."/>
            <person name="Wu D."/>
        </authorList>
    </citation>
    <scope>NUCLEOTIDE SEQUENCE [LARGE SCALE GENOMIC DNA]</scope>
    <source>
        <strain evidence="4">KNP414</strain>
    </source>
</reference>
<dbReference type="GO" id="GO:0005975">
    <property type="term" value="P:carbohydrate metabolic process"/>
    <property type="evidence" value="ECO:0007669"/>
    <property type="project" value="InterPro"/>
</dbReference>
<dbReference type="SUPFAM" id="SSF55383">
    <property type="entry name" value="Copper amine oxidase, domain N"/>
    <property type="match status" value="1"/>
</dbReference>
<accession>F8FAH0</accession>
<evidence type="ECO:0000313" key="3">
    <source>
        <dbReference type="EMBL" id="AEI39623.1"/>
    </source>
</evidence>
<dbReference type="InterPro" id="IPR036582">
    <property type="entry name" value="Mao_N_sf"/>
</dbReference>
<dbReference type="SUPFAM" id="SSF51445">
    <property type="entry name" value="(Trans)glycosidases"/>
    <property type="match status" value="1"/>
</dbReference>
<dbReference type="InterPro" id="IPR029070">
    <property type="entry name" value="Chitinase_insertion_sf"/>
</dbReference>
<dbReference type="Gene3D" id="3.20.20.80">
    <property type="entry name" value="Glycosidases"/>
    <property type="match status" value="1"/>
</dbReference>
<protein>
    <submittedName>
        <fullName evidence="3">Glycoside hydrolase</fullName>
    </submittedName>
</protein>
<feature type="transmembrane region" description="Helical" evidence="1">
    <location>
        <begin position="12"/>
        <end position="33"/>
    </location>
</feature>
<dbReference type="GO" id="GO:0008061">
    <property type="term" value="F:chitin binding"/>
    <property type="evidence" value="ECO:0007669"/>
    <property type="project" value="InterPro"/>
</dbReference>
<dbReference type="SMART" id="SM00287">
    <property type="entry name" value="SH3b"/>
    <property type="match status" value="1"/>
</dbReference>
<keyword evidence="1" id="KW-0812">Transmembrane</keyword>
<dbReference type="InterPro" id="IPR001223">
    <property type="entry name" value="Glyco_hydro18_cat"/>
</dbReference>
<dbReference type="PATRIC" id="fig|1036673.3.peg.931"/>
<evidence type="ECO:0000313" key="4">
    <source>
        <dbReference type="Proteomes" id="UP000006620"/>
    </source>
</evidence>
<dbReference type="Pfam" id="PF08239">
    <property type="entry name" value="SH3_3"/>
    <property type="match status" value="1"/>
</dbReference>
<dbReference type="EMBL" id="CP002869">
    <property type="protein sequence ID" value="AEI39623.1"/>
    <property type="molecule type" value="Genomic_DNA"/>
</dbReference>
<dbReference type="PANTHER" id="PTHR46066:SF2">
    <property type="entry name" value="CHITINASE DOMAIN-CONTAINING PROTEIN 1"/>
    <property type="match status" value="1"/>
</dbReference>
<keyword evidence="1" id="KW-1133">Transmembrane helix</keyword>
<dbReference type="HOGENOM" id="CLU_020253_0_0_9"/>
<evidence type="ECO:0000256" key="1">
    <source>
        <dbReference type="SAM" id="Phobius"/>
    </source>
</evidence>
<feature type="domain" description="GH18" evidence="2">
    <location>
        <begin position="254"/>
        <end position="574"/>
    </location>
</feature>
<gene>
    <name evidence="3" type="ordered locus">KNP414_01033</name>
</gene>
<proteinExistence type="predicted"/>
<dbReference type="RefSeq" id="WP_013914787.1">
    <property type="nucleotide sequence ID" value="NC_015690.1"/>
</dbReference>
<dbReference type="Gene3D" id="2.30.30.40">
    <property type="entry name" value="SH3 Domains"/>
    <property type="match status" value="1"/>
</dbReference>
<dbReference type="SMART" id="SM00636">
    <property type="entry name" value="Glyco_18"/>
    <property type="match status" value="1"/>
</dbReference>
<dbReference type="Gene3D" id="3.10.50.10">
    <property type="match status" value="1"/>
</dbReference>